<accession>A0A235B8V8</accession>
<protein>
    <submittedName>
        <fullName evidence="1">Uncharacterized protein</fullName>
    </submittedName>
</protein>
<dbReference type="Proteomes" id="UP000215459">
    <property type="component" value="Unassembled WGS sequence"/>
</dbReference>
<keyword evidence="2" id="KW-1185">Reference proteome</keyword>
<gene>
    <name evidence="1" type="ORF">CHM34_07880</name>
</gene>
<proteinExistence type="predicted"/>
<reference evidence="1 2" key="1">
    <citation type="submission" date="2017-07" db="EMBL/GenBank/DDBJ databases">
        <title>The genome sequence of Paludifilum halophilum highlights mechanisms for microbial adaptation to high salt environemnts.</title>
        <authorList>
            <person name="Belbahri L."/>
        </authorList>
    </citation>
    <scope>NUCLEOTIDE SEQUENCE [LARGE SCALE GENOMIC DNA]</scope>
    <source>
        <strain evidence="1 2">DSM 102817</strain>
    </source>
</reference>
<sequence>MSACPWWPGIGFHPPFRCSDEPKALRVKPNPPEKRLFQNASRARGCVPSHSCYCKNRCFFHPSFSRYKYSMPNTKTLFSGA</sequence>
<evidence type="ECO:0000313" key="1">
    <source>
        <dbReference type="EMBL" id="OYD08025.1"/>
    </source>
</evidence>
<comment type="caution">
    <text evidence="1">The sequence shown here is derived from an EMBL/GenBank/DDBJ whole genome shotgun (WGS) entry which is preliminary data.</text>
</comment>
<dbReference type="AlphaFoldDB" id="A0A235B8V8"/>
<dbReference type="EMBL" id="NOWF01000004">
    <property type="protein sequence ID" value="OYD08025.1"/>
    <property type="molecule type" value="Genomic_DNA"/>
</dbReference>
<organism evidence="1 2">
    <name type="scientific">Paludifilum halophilum</name>
    <dbReference type="NCBI Taxonomy" id="1642702"/>
    <lineage>
        <taxon>Bacteria</taxon>
        <taxon>Bacillati</taxon>
        <taxon>Bacillota</taxon>
        <taxon>Bacilli</taxon>
        <taxon>Bacillales</taxon>
        <taxon>Thermoactinomycetaceae</taxon>
        <taxon>Paludifilum</taxon>
    </lineage>
</organism>
<name>A0A235B8V8_9BACL</name>
<evidence type="ECO:0000313" key="2">
    <source>
        <dbReference type="Proteomes" id="UP000215459"/>
    </source>
</evidence>